<protein>
    <submittedName>
        <fullName evidence="2">Uncharacterized protein</fullName>
    </submittedName>
</protein>
<evidence type="ECO:0000256" key="1">
    <source>
        <dbReference type="SAM" id="Coils"/>
    </source>
</evidence>
<feature type="coiled-coil region" evidence="1">
    <location>
        <begin position="62"/>
        <end position="89"/>
    </location>
</feature>
<gene>
    <name evidence="2" type="ORF">LPQ35_09605</name>
</gene>
<keyword evidence="3" id="KW-1185">Reference proteome</keyword>
<organism evidence="2 3">
    <name type="scientific">Geoglobus acetivorans</name>
    <dbReference type="NCBI Taxonomy" id="565033"/>
    <lineage>
        <taxon>Archaea</taxon>
        <taxon>Methanobacteriati</taxon>
        <taxon>Methanobacteriota</taxon>
        <taxon>Archaeoglobi</taxon>
        <taxon>Archaeoglobales</taxon>
        <taxon>Archaeoglobaceae</taxon>
        <taxon>Geoglobus</taxon>
    </lineage>
</organism>
<dbReference type="GeneID" id="90449949"/>
<evidence type="ECO:0000313" key="2">
    <source>
        <dbReference type="EMBL" id="XAT63498.1"/>
    </source>
</evidence>
<reference evidence="2 3" key="1">
    <citation type="submission" date="2021-11" db="EMBL/GenBank/DDBJ databases">
        <title>Whole genome of Geoglobus acetivorans.</title>
        <authorList>
            <person name="Liu D."/>
        </authorList>
    </citation>
    <scope>NUCLEOTIDE SEQUENCE [LARGE SCALE GENOMIC DNA]</scope>
    <source>
        <strain evidence="2 3">SBH6</strain>
    </source>
</reference>
<name>A0ABZ3H3A0_GEOAI</name>
<dbReference type="RefSeq" id="WP_193807405.1">
    <property type="nucleotide sequence ID" value="NZ_CP087714.1"/>
</dbReference>
<proteinExistence type="predicted"/>
<evidence type="ECO:0000313" key="3">
    <source>
        <dbReference type="Proteomes" id="UP001492541"/>
    </source>
</evidence>
<dbReference type="Proteomes" id="UP001492541">
    <property type="component" value="Chromosome"/>
</dbReference>
<sequence>MRNGITDPRCKICKSEHLEEINQMLIEGRPYSEIITKFPDLKLNKTNLTRHKNHFNFVRAGVEKYEKLKQQLEEGADRVVDELKALDATIARMQEYVLTIDPEKKPRSLEVCANTMLRAIKLKHEIAGNIEDPTSKLLALFEEALKEDE</sequence>
<dbReference type="EMBL" id="CP087714">
    <property type="protein sequence ID" value="XAT63498.1"/>
    <property type="molecule type" value="Genomic_DNA"/>
</dbReference>
<accession>A0ABZ3H3A0</accession>
<keyword evidence="1" id="KW-0175">Coiled coil</keyword>